<feature type="compositionally biased region" description="Basic and acidic residues" evidence="1">
    <location>
        <begin position="124"/>
        <end position="134"/>
    </location>
</feature>
<dbReference type="InterPro" id="IPR003034">
    <property type="entry name" value="SAP_dom"/>
</dbReference>
<dbReference type="SUPFAM" id="SSF141562">
    <property type="entry name" value="At5g01610-like"/>
    <property type="match status" value="1"/>
</dbReference>
<dbReference type="InterPro" id="IPR007493">
    <property type="entry name" value="DUF538"/>
</dbReference>
<feature type="domain" description="SAP" evidence="2">
    <location>
        <begin position="152"/>
        <end position="186"/>
    </location>
</feature>
<dbReference type="PROSITE" id="PS50800">
    <property type="entry name" value="SAP"/>
    <property type="match status" value="1"/>
</dbReference>
<evidence type="ECO:0000313" key="3">
    <source>
        <dbReference type="EMBL" id="PWA92132.1"/>
    </source>
</evidence>
<dbReference type="InterPro" id="IPR036758">
    <property type="entry name" value="At5g01610-like"/>
</dbReference>
<dbReference type="Proteomes" id="UP000245207">
    <property type="component" value="Unassembled WGS sequence"/>
</dbReference>
<feature type="region of interest" description="Disordered" evidence="1">
    <location>
        <begin position="114"/>
        <end position="143"/>
    </location>
</feature>
<reference evidence="3 4" key="1">
    <citation type="journal article" date="2018" name="Mol. Plant">
        <title>The genome of Artemisia annua provides insight into the evolution of Asteraceae family and artemisinin biosynthesis.</title>
        <authorList>
            <person name="Shen Q."/>
            <person name="Zhang L."/>
            <person name="Liao Z."/>
            <person name="Wang S."/>
            <person name="Yan T."/>
            <person name="Shi P."/>
            <person name="Liu M."/>
            <person name="Fu X."/>
            <person name="Pan Q."/>
            <person name="Wang Y."/>
            <person name="Lv Z."/>
            <person name="Lu X."/>
            <person name="Zhang F."/>
            <person name="Jiang W."/>
            <person name="Ma Y."/>
            <person name="Chen M."/>
            <person name="Hao X."/>
            <person name="Li L."/>
            <person name="Tang Y."/>
            <person name="Lv G."/>
            <person name="Zhou Y."/>
            <person name="Sun X."/>
            <person name="Brodelius P.E."/>
            <person name="Rose J.K.C."/>
            <person name="Tang K."/>
        </authorList>
    </citation>
    <scope>NUCLEOTIDE SEQUENCE [LARGE SCALE GENOMIC DNA]</scope>
    <source>
        <strain evidence="4">cv. Huhao1</strain>
        <tissue evidence="3">Leaf</tissue>
    </source>
</reference>
<dbReference type="PANTHER" id="PTHR31676:SF156">
    <property type="entry name" value="F22D16.19 PROTEIN"/>
    <property type="match status" value="1"/>
</dbReference>
<dbReference type="PANTHER" id="PTHR31676">
    <property type="entry name" value="T31J12.3 PROTEIN-RELATED"/>
    <property type="match status" value="1"/>
</dbReference>
<dbReference type="Gene3D" id="2.30.240.10">
    <property type="entry name" value="At5g01610-like"/>
    <property type="match status" value="1"/>
</dbReference>
<evidence type="ECO:0000313" key="4">
    <source>
        <dbReference type="Proteomes" id="UP000245207"/>
    </source>
</evidence>
<dbReference type="EMBL" id="PKPP01000489">
    <property type="protein sequence ID" value="PWA92132.1"/>
    <property type="molecule type" value="Genomic_DNA"/>
</dbReference>
<dbReference type="Pfam" id="PF02037">
    <property type="entry name" value="SAP"/>
    <property type="match status" value="1"/>
</dbReference>
<proteinExistence type="predicted"/>
<name>A0A2U1Q2E3_ARTAN</name>
<dbReference type="SMART" id="SM00513">
    <property type="entry name" value="SAP"/>
    <property type="match status" value="1"/>
</dbReference>
<protein>
    <recommendedName>
        <fullName evidence="2">SAP domain-containing protein</fullName>
    </recommendedName>
</protein>
<evidence type="ECO:0000256" key="1">
    <source>
        <dbReference type="SAM" id="MobiDB-lite"/>
    </source>
</evidence>
<dbReference type="AlphaFoldDB" id="A0A2U1Q2E3"/>
<dbReference type="OrthoDB" id="1897482at2759"/>
<dbReference type="Gene3D" id="1.10.720.30">
    <property type="entry name" value="SAP domain"/>
    <property type="match status" value="1"/>
</dbReference>
<dbReference type="InterPro" id="IPR036361">
    <property type="entry name" value="SAP_dom_sf"/>
</dbReference>
<sequence length="359" mass="40401">MVNQSSEVPRFHQTQKISVTQCSIFRFIPVLRYLSNQSPQVQRLRFELPDFESSLILSLLELSGSWFLYQTGVCPGSVTCSWIQVEKVQGHESFSDLCLGNGVQVKRLESAIRKDSVPAGDSNTRLEKRARDESQDQELNNESNKIRAVDELKNVSIQELRKEAENRGISTSGTKKELLERLCNDIEVKPVNDLKNASIKELRKEAENRGVSTTVTALTAYEAVIQYDFPPSLLPVGVTGYTLNKATGEFEVYLPDTCSYTVEGYNVKYQSYISGIISKDKVTKLKGVNVKVLFFWLDIVEVTRDGDRMYFSVGIASAWFDIGRYVESPQCGCGFDCNNIVSVVEVKHDHDDNIFSNDA</sequence>
<keyword evidence="4" id="KW-1185">Reference proteome</keyword>
<accession>A0A2U1Q2E3</accession>
<dbReference type="STRING" id="35608.A0A2U1Q2E3"/>
<dbReference type="Pfam" id="PF04398">
    <property type="entry name" value="DUF538"/>
    <property type="match status" value="1"/>
</dbReference>
<evidence type="ECO:0000259" key="2">
    <source>
        <dbReference type="PROSITE" id="PS50800"/>
    </source>
</evidence>
<organism evidence="3 4">
    <name type="scientific">Artemisia annua</name>
    <name type="common">Sweet wormwood</name>
    <dbReference type="NCBI Taxonomy" id="35608"/>
    <lineage>
        <taxon>Eukaryota</taxon>
        <taxon>Viridiplantae</taxon>
        <taxon>Streptophyta</taxon>
        <taxon>Embryophyta</taxon>
        <taxon>Tracheophyta</taxon>
        <taxon>Spermatophyta</taxon>
        <taxon>Magnoliopsida</taxon>
        <taxon>eudicotyledons</taxon>
        <taxon>Gunneridae</taxon>
        <taxon>Pentapetalae</taxon>
        <taxon>asterids</taxon>
        <taxon>campanulids</taxon>
        <taxon>Asterales</taxon>
        <taxon>Asteraceae</taxon>
        <taxon>Asteroideae</taxon>
        <taxon>Anthemideae</taxon>
        <taxon>Artemisiinae</taxon>
        <taxon>Artemisia</taxon>
    </lineage>
</organism>
<dbReference type="SUPFAM" id="SSF68906">
    <property type="entry name" value="SAP domain"/>
    <property type="match status" value="1"/>
</dbReference>
<gene>
    <name evidence="3" type="ORF">CTI12_AA084650</name>
</gene>
<comment type="caution">
    <text evidence="3">The sequence shown here is derived from an EMBL/GenBank/DDBJ whole genome shotgun (WGS) entry which is preliminary data.</text>
</comment>